<dbReference type="Proteomes" id="UP001230220">
    <property type="component" value="Unassembled WGS sequence"/>
</dbReference>
<sequence>MRNTRRVLIGILCGIILVLSGLLVYVIGFRGDFGFVDGNFKAELINTQSASIEGVTNISIDAYSSEVIFIQGKGEEIEIKEYASNAKKDTFVEVDKNGEELHIEVDESAFRSFMVFGSNQRYFEVYLPESYKGELNIDSDSGDVTSRMNLELSNFKVDTSSGYIDVKSVKSSNITFSTSSGDVDAKTLEGKIDINTTSGYVDVETSIGDMNVNTSSGDVDLISTEGNLDINTSSGYVSIDSGKGDKRIKTNSGDVDVNNSEGNLDINTSSGYVEAIDIVGTATITTSSGDIDVDFVEVTGDVSLKATSGYIVCRCPENTAFTFKADTNSGDIETNFDDGLSYSKGGDSAEGSVGEDAKIKITLETTSGDIDLSRN</sequence>
<dbReference type="PANTHER" id="PTHR34094:SF1">
    <property type="entry name" value="PROTEIN FAM185A"/>
    <property type="match status" value="1"/>
</dbReference>
<proteinExistence type="predicted"/>
<feature type="domain" description="DUF4097" evidence="2">
    <location>
        <begin position="247"/>
        <end position="372"/>
    </location>
</feature>
<keyword evidence="1" id="KW-0812">Transmembrane</keyword>
<organism evidence="3 4">
    <name type="scientific">Breznakia pachnodae</name>
    <dbReference type="NCBI Taxonomy" id="265178"/>
    <lineage>
        <taxon>Bacteria</taxon>
        <taxon>Bacillati</taxon>
        <taxon>Bacillota</taxon>
        <taxon>Erysipelotrichia</taxon>
        <taxon>Erysipelotrichales</taxon>
        <taxon>Erysipelotrichaceae</taxon>
        <taxon>Breznakia</taxon>
    </lineage>
</organism>
<evidence type="ECO:0000256" key="1">
    <source>
        <dbReference type="SAM" id="Phobius"/>
    </source>
</evidence>
<dbReference type="EMBL" id="JAUSUR010000005">
    <property type="protein sequence ID" value="MDQ0362018.1"/>
    <property type="molecule type" value="Genomic_DNA"/>
</dbReference>
<feature type="transmembrane region" description="Helical" evidence="1">
    <location>
        <begin position="7"/>
        <end position="27"/>
    </location>
</feature>
<gene>
    <name evidence="3" type="ORF">J2S15_002771</name>
</gene>
<keyword evidence="4" id="KW-1185">Reference proteome</keyword>
<dbReference type="Pfam" id="PF13349">
    <property type="entry name" value="DUF4097"/>
    <property type="match status" value="2"/>
</dbReference>
<reference evidence="3 4" key="1">
    <citation type="submission" date="2023-07" db="EMBL/GenBank/DDBJ databases">
        <title>Genomic Encyclopedia of Type Strains, Phase IV (KMG-IV): sequencing the most valuable type-strain genomes for metagenomic binning, comparative biology and taxonomic classification.</title>
        <authorList>
            <person name="Goeker M."/>
        </authorList>
    </citation>
    <scope>NUCLEOTIDE SEQUENCE [LARGE SCALE GENOMIC DNA]</scope>
    <source>
        <strain evidence="3 4">DSM 16784</strain>
    </source>
</reference>
<evidence type="ECO:0000259" key="2">
    <source>
        <dbReference type="Pfam" id="PF13349"/>
    </source>
</evidence>
<keyword evidence="1" id="KW-0472">Membrane</keyword>
<evidence type="ECO:0000313" key="3">
    <source>
        <dbReference type="EMBL" id="MDQ0362018.1"/>
    </source>
</evidence>
<comment type="caution">
    <text evidence="3">The sequence shown here is derived from an EMBL/GenBank/DDBJ whole genome shotgun (WGS) entry which is preliminary data.</text>
</comment>
<feature type="domain" description="DUF4097" evidence="2">
    <location>
        <begin position="55"/>
        <end position="240"/>
    </location>
</feature>
<keyword evidence="1" id="KW-1133">Transmembrane helix</keyword>
<name>A0ABU0E5M5_9FIRM</name>
<dbReference type="InterPro" id="IPR025164">
    <property type="entry name" value="Toastrack_DUF4097"/>
</dbReference>
<evidence type="ECO:0000313" key="4">
    <source>
        <dbReference type="Proteomes" id="UP001230220"/>
    </source>
</evidence>
<protein>
    <submittedName>
        <fullName evidence="3">DUF4097 and DUF4098 domain-containing protein YvlB</fullName>
    </submittedName>
</protein>
<dbReference type="RefSeq" id="WP_307409253.1">
    <property type="nucleotide sequence ID" value="NZ_JAUSUR010000005.1"/>
</dbReference>
<dbReference type="PANTHER" id="PTHR34094">
    <property type="match status" value="1"/>
</dbReference>
<accession>A0ABU0E5M5</accession>